<gene>
    <name evidence="1" type="ORF">Tci_038372</name>
</gene>
<accession>A0A6L2M1G6</accession>
<reference evidence="1" key="1">
    <citation type="journal article" date="2019" name="Sci. Rep.">
        <title>Draft genome of Tanacetum cinerariifolium, the natural source of mosquito coil.</title>
        <authorList>
            <person name="Yamashiro T."/>
            <person name="Shiraishi A."/>
            <person name="Satake H."/>
            <person name="Nakayama K."/>
        </authorList>
    </citation>
    <scope>NUCLEOTIDE SEQUENCE</scope>
</reference>
<dbReference type="AlphaFoldDB" id="A0A6L2M1G6"/>
<name>A0A6L2M1G6_TANCI</name>
<evidence type="ECO:0000313" key="1">
    <source>
        <dbReference type="EMBL" id="GEU66394.1"/>
    </source>
</evidence>
<protein>
    <submittedName>
        <fullName evidence="1">Uncharacterized protein</fullName>
    </submittedName>
</protein>
<dbReference type="EMBL" id="BKCJ010005375">
    <property type="protein sequence ID" value="GEU66394.1"/>
    <property type="molecule type" value="Genomic_DNA"/>
</dbReference>
<sequence>MLAPRSAKAKHLSIPKKSHEMRNLAGFPSFSGNFWRRTAEQCSFSGVLANSNNLSLLVNKLLMVEPNLGMRMRASAKLMLKFKSWKIWKNFSIWLLAFSQSLWLLSLDRYGIDGFGLGFGVLTEASTGSTTGATTGSEFGGTVSFVTSGSRSNTLGEEEVVGIVGPLYAIQLRVVIHFKSSFGIVMV</sequence>
<proteinExistence type="predicted"/>
<comment type="caution">
    <text evidence="1">The sequence shown here is derived from an EMBL/GenBank/DDBJ whole genome shotgun (WGS) entry which is preliminary data.</text>
</comment>
<organism evidence="1">
    <name type="scientific">Tanacetum cinerariifolium</name>
    <name type="common">Dalmatian daisy</name>
    <name type="synonym">Chrysanthemum cinerariifolium</name>
    <dbReference type="NCBI Taxonomy" id="118510"/>
    <lineage>
        <taxon>Eukaryota</taxon>
        <taxon>Viridiplantae</taxon>
        <taxon>Streptophyta</taxon>
        <taxon>Embryophyta</taxon>
        <taxon>Tracheophyta</taxon>
        <taxon>Spermatophyta</taxon>
        <taxon>Magnoliopsida</taxon>
        <taxon>eudicotyledons</taxon>
        <taxon>Gunneridae</taxon>
        <taxon>Pentapetalae</taxon>
        <taxon>asterids</taxon>
        <taxon>campanulids</taxon>
        <taxon>Asterales</taxon>
        <taxon>Asteraceae</taxon>
        <taxon>Asteroideae</taxon>
        <taxon>Anthemideae</taxon>
        <taxon>Anthemidinae</taxon>
        <taxon>Tanacetum</taxon>
    </lineage>
</organism>